<dbReference type="InterPro" id="IPR056101">
    <property type="entry name" value="DUF7684"/>
</dbReference>
<keyword evidence="3" id="KW-1185">Reference proteome</keyword>
<dbReference type="Pfam" id="PF24733">
    <property type="entry name" value="DUF7684"/>
    <property type="match status" value="1"/>
</dbReference>
<feature type="domain" description="DUF7684" evidence="1">
    <location>
        <begin position="2"/>
        <end position="97"/>
    </location>
</feature>
<comment type="caution">
    <text evidence="2">The sequence shown here is derived from an EMBL/GenBank/DDBJ whole genome shotgun (WGS) entry which is preliminary data.</text>
</comment>
<proteinExistence type="predicted"/>
<name>A0ABW8J581_9GAMM</name>
<evidence type="ECO:0000313" key="3">
    <source>
        <dbReference type="Proteomes" id="UP001620339"/>
    </source>
</evidence>
<evidence type="ECO:0000313" key="2">
    <source>
        <dbReference type="EMBL" id="MFK2877431.1"/>
    </source>
</evidence>
<sequence length="99" mass="11216">MVSDWLVLSGCLYMMAWGLDCTTWDDSVDSANSRQFHYGDIPSDRDVFTTWHANEPLNEAFYFCKHHAIHPVVDLQRTVLLHVAAQSDSSRIVQGFVAA</sequence>
<dbReference type="EMBL" id="JADIKK010000008">
    <property type="protein sequence ID" value="MFK2877431.1"/>
    <property type="molecule type" value="Genomic_DNA"/>
</dbReference>
<protein>
    <recommendedName>
        <fullName evidence="1">DUF7684 domain-containing protein</fullName>
    </recommendedName>
</protein>
<dbReference type="Proteomes" id="UP001620339">
    <property type="component" value="Unassembled WGS sequence"/>
</dbReference>
<evidence type="ECO:0000259" key="1">
    <source>
        <dbReference type="Pfam" id="PF24733"/>
    </source>
</evidence>
<organism evidence="2 3">
    <name type="scientific">Rhodanobacter hydrolyticus</name>
    <dbReference type="NCBI Taxonomy" id="2250595"/>
    <lineage>
        <taxon>Bacteria</taxon>
        <taxon>Pseudomonadati</taxon>
        <taxon>Pseudomonadota</taxon>
        <taxon>Gammaproteobacteria</taxon>
        <taxon>Lysobacterales</taxon>
        <taxon>Rhodanobacteraceae</taxon>
        <taxon>Rhodanobacter</taxon>
    </lineage>
</organism>
<reference evidence="2 3" key="1">
    <citation type="submission" date="2020-10" db="EMBL/GenBank/DDBJ databases">
        <title>Phylogeny of dyella-like bacteria.</title>
        <authorList>
            <person name="Fu J."/>
        </authorList>
    </citation>
    <scope>NUCLEOTIDE SEQUENCE [LARGE SCALE GENOMIC DNA]</scope>
    <source>
        <strain evidence="2 3">KACC 19113</strain>
    </source>
</reference>
<gene>
    <name evidence="2" type="ORF">ISP25_10160</name>
</gene>
<accession>A0ABW8J581</accession>